<sequence length="343" mass="36543">MEHGMHEHTISITFYLTYAALMIGLMVCSILSPIRTIAVDGRQLRVYGVAISFDEPPPSWGAGTLASGQSGISRSTSTTDLAACGREGANGTSVKALKDPLFVSALRERFLLMLDRPQAQLEGNERAASLDTPAAVSSIENKRYAQMPATSHHTTDGDHRKLPIGTLDPSSISLAEGLTCSRSTSSSPLGTSAGLGSYGSGRRSRSNPPAGHQTRWVYVGELSSSALARCMNAYIVFATLCIIFSLLLIVILFVQFLPAMPDVRLRLSLRILTVVGPLSAILCFAMAAVLGLQGKLVRHVAGGYYVSTEHHAVVSQLHSGFSTTVAAAFIALIVAILTPVMWK</sequence>
<dbReference type="OrthoDB" id="266721at2759"/>
<organism evidence="3 4">
    <name type="scientific">Leptomonas seymouri</name>
    <dbReference type="NCBI Taxonomy" id="5684"/>
    <lineage>
        <taxon>Eukaryota</taxon>
        <taxon>Discoba</taxon>
        <taxon>Euglenozoa</taxon>
        <taxon>Kinetoplastea</taxon>
        <taxon>Metakinetoplastina</taxon>
        <taxon>Trypanosomatida</taxon>
        <taxon>Trypanosomatidae</taxon>
        <taxon>Leishmaniinae</taxon>
        <taxon>Leptomonas</taxon>
    </lineage>
</organism>
<proteinExistence type="predicted"/>
<evidence type="ECO:0000313" key="4">
    <source>
        <dbReference type="Proteomes" id="UP000038009"/>
    </source>
</evidence>
<feature type="transmembrane region" description="Helical" evidence="2">
    <location>
        <begin position="321"/>
        <end position="342"/>
    </location>
</feature>
<accession>A0A0N1I3D3</accession>
<evidence type="ECO:0000256" key="2">
    <source>
        <dbReference type="SAM" id="Phobius"/>
    </source>
</evidence>
<dbReference type="OMA" id="MHEHTIS"/>
<feature type="transmembrane region" description="Helical" evidence="2">
    <location>
        <begin position="233"/>
        <end position="257"/>
    </location>
</feature>
<dbReference type="AlphaFoldDB" id="A0A0N1I3D3"/>
<keyword evidence="4" id="KW-1185">Reference proteome</keyword>
<dbReference type="Proteomes" id="UP000038009">
    <property type="component" value="Unassembled WGS sequence"/>
</dbReference>
<dbReference type="VEuPathDB" id="TriTrypDB:Lsey_0008_0480"/>
<evidence type="ECO:0000313" key="3">
    <source>
        <dbReference type="EMBL" id="KPI90261.1"/>
    </source>
</evidence>
<name>A0A0N1I3D3_LEPSE</name>
<feature type="region of interest" description="Disordered" evidence="1">
    <location>
        <begin position="180"/>
        <end position="211"/>
    </location>
</feature>
<evidence type="ECO:0000256" key="1">
    <source>
        <dbReference type="SAM" id="MobiDB-lite"/>
    </source>
</evidence>
<gene>
    <name evidence="3" type="ORF">ABL78_0643</name>
</gene>
<keyword evidence="2" id="KW-0812">Transmembrane</keyword>
<feature type="transmembrane region" description="Helical" evidence="2">
    <location>
        <begin position="269"/>
        <end position="292"/>
    </location>
</feature>
<protein>
    <submittedName>
        <fullName evidence="3">Uncharacterized protein</fullName>
    </submittedName>
</protein>
<comment type="caution">
    <text evidence="3">The sequence shown here is derived from an EMBL/GenBank/DDBJ whole genome shotgun (WGS) entry which is preliminary data.</text>
</comment>
<feature type="transmembrane region" description="Helical" evidence="2">
    <location>
        <begin position="12"/>
        <end position="34"/>
    </location>
</feature>
<keyword evidence="2" id="KW-1133">Transmembrane helix</keyword>
<feature type="compositionally biased region" description="Low complexity" evidence="1">
    <location>
        <begin position="180"/>
        <end position="195"/>
    </location>
</feature>
<dbReference type="EMBL" id="LJSK01000008">
    <property type="protein sequence ID" value="KPI90261.1"/>
    <property type="molecule type" value="Genomic_DNA"/>
</dbReference>
<keyword evidence="2" id="KW-0472">Membrane</keyword>
<reference evidence="3 4" key="1">
    <citation type="journal article" date="2015" name="PLoS Pathog.">
        <title>Leptomonas seymouri: Adaptations to the Dixenous Life Cycle Analyzed by Genome Sequencing, Transcriptome Profiling and Co-infection with Leishmania donovani.</title>
        <authorList>
            <person name="Kraeva N."/>
            <person name="Butenko A."/>
            <person name="Hlavacova J."/>
            <person name="Kostygov A."/>
            <person name="Myskova J."/>
            <person name="Grybchuk D."/>
            <person name="Lestinova T."/>
            <person name="Votypka J."/>
            <person name="Volf P."/>
            <person name="Opperdoes F."/>
            <person name="Flegontov P."/>
            <person name="Lukes J."/>
            <person name="Yurchenko V."/>
        </authorList>
    </citation>
    <scope>NUCLEOTIDE SEQUENCE [LARGE SCALE GENOMIC DNA]</scope>
    <source>
        <strain evidence="3 4">ATCC 30220</strain>
    </source>
</reference>